<evidence type="ECO:0000259" key="5">
    <source>
        <dbReference type="PROSITE" id="PS01180"/>
    </source>
</evidence>
<feature type="chain" id="PRO_5043427407" description="CUB domain-containing protein" evidence="4">
    <location>
        <begin position="21"/>
        <end position="690"/>
    </location>
</feature>
<feature type="domain" description="CUB" evidence="5">
    <location>
        <begin position="56"/>
        <end position="168"/>
    </location>
</feature>
<evidence type="ECO:0000256" key="3">
    <source>
        <dbReference type="PROSITE-ProRule" id="PRU00059"/>
    </source>
</evidence>
<dbReference type="InterPro" id="IPR035914">
    <property type="entry name" value="Sperma_CUB_dom_sf"/>
</dbReference>
<protein>
    <recommendedName>
        <fullName evidence="5">CUB domain-containing protein</fullName>
    </recommendedName>
</protein>
<feature type="domain" description="CUB" evidence="5">
    <location>
        <begin position="559"/>
        <end position="671"/>
    </location>
</feature>
<evidence type="ECO:0000256" key="2">
    <source>
        <dbReference type="ARBA" id="ARBA00023157"/>
    </source>
</evidence>
<dbReference type="SUPFAM" id="SSF49854">
    <property type="entry name" value="Spermadhesin, CUB domain"/>
    <property type="match status" value="4"/>
</dbReference>
<accession>A0AAV2PM12</accession>
<dbReference type="PANTHER" id="PTHR24251:SF37">
    <property type="entry name" value="CUB DOMAIN-CONTAINING PROTEIN"/>
    <property type="match status" value="1"/>
</dbReference>
<keyword evidence="7" id="KW-1185">Reference proteome</keyword>
<evidence type="ECO:0000313" key="6">
    <source>
        <dbReference type="EMBL" id="CAL4060298.1"/>
    </source>
</evidence>
<evidence type="ECO:0000313" key="7">
    <source>
        <dbReference type="Proteomes" id="UP001497623"/>
    </source>
</evidence>
<dbReference type="InterPro" id="IPR000859">
    <property type="entry name" value="CUB_dom"/>
</dbReference>
<comment type="caution">
    <text evidence="3">Lacks conserved residue(s) required for the propagation of feature annotation.</text>
</comment>
<sequence length="690" mass="78661">MRKLLLIAFSTSVFLQKCFGLIVEKSQEFSPSKSEDLSLTNIHTINEIIASAHVPCGNYALKSGESVDFQSPNFPNKYPKNYKCTWRFTCPLARAEMGLNCDTFELEANRICFTDYLEIFNNFKSLGTFCGKNSPTGLISKSDYMKAVFHSNWDRITRAGFRCSVKCIDKQIREMKDDSDETMPPYITPSVSCGSYIMDPEDSIIIRSKNFPEFYPKNYKCSWGFTCSSLNTEMNLHCSSFALQNHRKCQTDYLEVFNSFLSIGKHCGKKGPKHLNIKSNFMKINFRSNWDRITRSGFHCIVKCKDKQERKSPKGKIEIRDKYHRNYQPVNPLLTLIQDLSTSPNLDQFNSFIETHQVNSGLKWVGLLASKIHHIQDDNNPIAECGYHLINPGDEMYFQSLNYPNNYPKDHKCVWKFKCSWENAFMEINCDHFELQANKICHTDFIEIFDNSGLLQKNCGKDTPKAVTTNTNYMKVVFKTNWDKIRRTGFFCNVMCKGITTTTTSTTTTSTTITSTTITSTKTSTSKTTALTTTTLPPTTTFITTTVIPTTTPSPPKSCGTHTIEPSTTVYFQSVKYPNNYKKDYKCFWKFTCSAVSAMMKVDCSNFLTQKNDGCTKDYLKITDNSGTLGKYCGKDGPSNVISNSNYVNIFFRTNKDKKKRTGFRCSVRCTYIETTSISTFGYEPIDIQS</sequence>
<dbReference type="Gene3D" id="2.60.120.290">
    <property type="entry name" value="Spermadhesin, CUB domain"/>
    <property type="match status" value="4"/>
</dbReference>
<dbReference type="Pfam" id="PF00431">
    <property type="entry name" value="CUB"/>
    <property type="match status" value="4"/>
</dbReference>
<dbReference type="EMBL" id="CAXKWB010000321">
    <property type="protein sequence ID" value="CAL4060298.1"/>
    <property type="molecule type" value="Genomic_DNA"/>
</dbReference>
<keyword evidence="1" id="KW-0677">Repeat</keyword>
<name>A0AAV2PM12_MEGNR</name>
<evidence type="ECO:0000256" key="1">
    <source>
        <dbReference type="ARBA" id="ARBA00022737"/>
    </source>
</evidence>
<comment type="caution">
    <text evidence="6">The sequence shown here is derived from an EMBL/GenBank/DDBJ whole genome shotgun (WGS) entry which is preliminary data.</text>
</comment>
<dbReference type="PANTHER" id="PTHR24251">
    <property type="entry name" value="OVOCHYMASE-RELATED"/>
    <property type="match status" value="1"/>
</dbReference>
<keyword evidence="4" id="KW-0732">Signal</keyword>
<feature type="domain" description="CUB" evidence="5">
    <location>
        <begin position="193"/>
        <end position="305"/>
    </location>
</feature>
<evidence type="ECO:0000256" key="4">
    <source>
        <dbReference type="SAM" id="SignalP"/>
    </source>
</evidence>
<gene>
    <name evidence="6" type="ORF">MNOR_LOCUS1226</name>
</gene>
<reference evidence="6 7" key="1">
    <citation type="submission" date="2024-05" db="EMBL/GenBank/DDBJ databases">
        <authorList>
            <person name="Wallberg A."/>
        </authorList>
    </citation>
    <scope>NUCLEOTIDE SEQUENCE [LARGE SCALE GENOMIC DNA]</scope>
</reference>
<feature type="signal peptide" evidence="4">
    <location>
        <begin position="1"/>
        <end position="20"/>
    </location>
</feature>
<dbReference type="AlphaFoldDB" id="A0AAV2PM12"/>
<keyword evidence="2" id="KW-1015">Disulfide bond</keyword>
<dbReference type="Proteomes" id="UP001497623">
    <property type="component" value="Unassembled WGS sequence"/>
</dbReference>
<proteinExistence type="predicted"/>
<dbReference type="CDD" id="cd00041">
    <property type="entry name" value="CUB"/>
    <property type="match status" value="4"/>
</dbReference>
<feature type="non-terminal residue" evidence="6">
    <location>
        <position position="690"/>
    </location>
</feature>
<feature type="domain" description="CUB" evidence="5">
    <location>
        <begin position="385"/>
        <end position="497"/>
    </location>
</feature>
<organism evidence="6 7">
    <name type="scientific">Meganyctiphanes norvegica</name>
    <name type="common">Northern krill</name>
    <name type="synonym">Thysanopoda norvegica</name>
    <dbReference type="NCBI Taxonomy" id="48144"/>
    <lineage>
        <taxon>Eukaryota</taxon>
        <taxon>Metazoa</taxon>
        <taxon>Ecdysozoa</taxon>
        <taxon>Arthropoda</taxon>
        <taxon>Crustacea</taxon>
        <taxon>Multicrustacea</taxon>
        <taxon>Malacostraca</taxon>
        <taxon>Eumalacostraca</taxon>
        <taxon>Eucarida</taxon>
        <taxon>Euphausiacea</taxon>
        <taxon>Euphausiidae</taxon>
        <taxon>Meganyctiphanes</taxon>
    </lineage>
</organism>
<dbReference type="PROSITE" id="PS01180">
    <property type="entry name" value="CUB"/>
    <property type="match status" value="4"/>
</dbReference>
<dbReference type="SMART" id="SM00042">
    <property type="entry name" value="CUB"/>
    <property type="match status" value="4"/>
</dbReference>